<dbReference type="PROSITE" id="PS50011">
    <property type="entry name" value="PROTEIN_KINASE_DOM"/>
    <property type="match status" value="1"/>
</dbReference>
<keyword evidence="4" id="KW-0418">Kinase</keyword>
<organism evidence="8 9">
    <name type="scientific">Vitrella brassicaformis (strain CCMP3155)</name>
    <dbReference type="NCBI Taxonomy" id="1169540"/>
    <lineage>
        <taxon>Eukaryota</taxon>
        <taxon>Sar</taxon>
        <taxon>Alveolata</taxon>
        <taxon>Colpodellida</taxon>
        <taxon>Vitrellaceae</taxon>
        <taxon>Vitrella</taxon>
    </lineage>
</organism>
<evidence type="ECO:0000256" key="1">
    <source>
        <dbReference type="ARBA" id="ARBA00012513"/>
    </source>
</evidence>
<feature type="compositionally biased region" description="Basic and acidic residues" evidence="6">
    <location>
        <begin position="177"/>
        <end position="186"/>
    </location>
</feature>
<dbReference type="InterPro" id="IPR011009">
    <property type="entry name" value="Kinase-like_dom_sf"/>
</dbReference>
<evidence type="ECO:0000256" key="2">
    <source>
        <dbReference type="ARBA" id="ARBA00022679"/>
    </source>
</evidence>
<dbReference type="VEuPathDB" id="CryptoDB:Vbra_11220"/>
<dbReference type="Gene3D" id="1.10.510.10">
    <property type="entry name" value="Transferase(Phosphotransferase) domain 1"/>
    <property type="match status" value="1"/>
</dbReference>
<evidence type="ECO:0000256" key="5">
    <source>
        <dbReference type="ARBA" id="ARBA00022840"/>
    </source>
</evidence>
<accession>A0A0G4EBZ3</accession>
<dbReference type="AlphaFoldDB" id="A0A0G4EBZ3"/>
<evidence type="ECO:0000313" key="9">
    <source>
        <dbReference type="Proteomes" id="UP000041254"/>
    </source>
</evidence>
<reference evidence="8 9" key="1">
    <citation type="submission" date="2014-11" db="EMBL/GenBank/DDBJ databases">
        <authorList>
            <person name="Zhu J."/>
            <person name="Qi W."/>
            <person name="Song R."/>
        </authorList>
    </citation>
    <scope>NUCLEOTIDE SEQUENCE [LARGE SCALE GENOMIC DNA]</scope>
</reference>
<dbReference type="OrthoDB" id="410920at2759"/>
<dbReference type="PANTHER" id="PTHR43671:SF13">
    <property type="entry name" value="SERINE_THREONINE-PROTEIN KINASE NEK2"/>
    <property type="match status" value="1"/>
</dbReference>
<evidence type="ECO:0000256" key="4">
    <source>
        <dbReference type="ARBA" id="ARBA00022777"/>
    </source>
</evidence>
<protein>
    <recommendedName>
        <fullName evidence="1">non-specific serine/threonine protein kinase</fullName>
        <ecNumber evidence="1">2.7.11.1</ecNumber>
    </recommendedName>
</protein>
<dbReference type="SMART" id="SM00220">
    <property type="entry name" value="S_TKc"/>
    <property type="match status" value="1"/>
</dbReference>
<dbReference type="PANTHER" id="PTHR43671">
    <property type="entry name" value="SERINE/THREONINE-PROTEIN KINASE NEK"/>
    <property type="match status" value="1"/>
</dbReference>
<evidence type="ECO:0000313" key="8">
    <source>
        <dbReference type="EMBL" id="CEL93510.1"/>
    </source>
</evidence>
<sequence length="218" mass="24001">MAFQNVSSHKNILPVKDIRYERGFLYMVTPKCDKTLNSFMIRSGPLSEAQAAELFGQICEGVLAVHMSNLIHCDLKPENFFMRGGTVLLADFDLSSIRLTLARSGSGEESSSEMGNRLCPGGVVWGRLEGCCCCWRQKPLHRPQATTGPPQQPHQQERQGGLGLGGDDTDEDGESEGEGKPGEHQQQRPPQQPAQVIVVYILYSDGDCLQCPAHQQDM</sequence>
<evidence type="ECO:0000256" key="3">
    <source>
        <dbReference type="ARBA" id="ARBA00022741"/>
    </source>
</evidence>
<dbReference type="Pfam" id="PF00069">
    <property type="entry name" value="Pkinase"/>
    <property type="match status" value="1"/>
</dbReference>
<gene>
    <name evidence="8" type="ORF">Vbra_11220</name>
</gene>
<dbReference type="GO" id="GO:0004674">
    <property type="term" value="F:protein serine/threonine kinase activity"/>
    <property type="evidence" value="ECO:0007669"/>
    <property type="project" value="UniProtKB-EC"/>
</dbReference>
<keyword evidence="9" id="KW-1185">Reference proteome</keyword>
<feature type="domain" description="Protein kinase" evidence="7">
    <location>
        <begin position="1"/>
        <end position="218"/>
    </location>
</feature>
<dbReference type="InterPro" id="IPR008271">
    <property type="entry name" value="Ser/Thr_kinase_AS"/>
</dbReference>
<keyword evidence="3" id="KW-0547">Nucleotide-binding</keyword>
<dbReference type="EMBL" id="CDMY01000176">
    <property type="protein sequence ID" value="CEL93510.1"/>
    <property type="molecule type" value="Genomic_DNA"/>
</dbReference>
<evidence type="ECO:0000259" key="7">
    <source>
        <dbReference type="PROSITE" id="PS50011"/>
    </source>
</evidence>
<proteinExistence type="predicted"/>
<dbReference type="SUPFAM" id="SSF56112">
    <property type="entry name" value="Protein kinase-like (PK-like)"/>
    <property type="match status" value="1"/>
</dbReference>
<dbReference type="STRING" id="1169540.A0A0G4EBZ3"/>
<feature type="region of interest" description="Disordered" evidence="6">
    <location>
        <begin position="143"/>
        <end position="193"/>
    </location>
</feature>
<keyword evidence="5" id="KW-0067">ATP-binding</keyword>
<dbReference type="GO" id="GO:0005524">
    <property type="term" value="F:ATP binding"/>
    <property type="evidence" value="ECO:0007669"/>
    <property type="project" value="UniProtKB-KW"/>
</dbReference>
<dbReference type="InterPro" id="IPR000719">
    <property type="entry name" value="Prot_kinase_dom"/>
</dbReference>
<keyword evidence="2" id="KW-0808">Transferase</keyword>
<dbReference type="Proteomes" id="UP000041254">
    <property type="component" value="Unassembled WGS sequence"/>
</dbReference>
<dbReference type="PROSITE" id="PS00108">
    <property type="entry name" value="PROTEIN_KINASE_ST"/>
    <property type="match status" value="1"/>
</dbReference>
<dbReference type="EC" id="2.7.11.1" evidence="1"/>
<dbReference type="InterPro" id="IPR050660">
    <property type="entry name" value="NEK_Ser/Thr_kinase"/>
</dbReference>
<evidence type="ECO:0000256" key="6">
    <source>
        <dbReference type="SAM" id="MobiDB-lite"/>
    </source>
</evidence>
<dbReference type="InParanoid" id="A0A0G4EBZ3"/>
<feature type="compositionally biased region" description="Acidic residues" evidence="6">
    <location>
        <begin position="167"/>
        <end position="176"/>
    </location>
</feature>
<name>A0A0G4EBZ3_VITBC</name>